<accession>A0A5A7N4F8</accession>
<keyword evidence="2" id="KW-0813">Transport</keyword>
<dbReference type="SUPFAM" id="SSF103473">
    <property type="entry name" value="MFS general substrate transporter"/>
    <property type="match status" value="1"/>
</dbReference>
<feature type="transmembrane region" description="Helical" evidence="7">
    <location>
        <begin position="159"/>
        <end position="177"/>
    </location>
</feature>
<dbReference type="InterPro" id="IPR020846">
    <property type="entry name" value="MFS_dom"/>
</dbReference>
<keyword evidence="10" id="KW-1185">Reference proteome</keyword>
<sequence length="398" mass="43073">MLMGFSLTLFASFGQTYFIALFSGELREAFDLSVSGFGSVYSMATLLSGFSVLYFGGLIDRFALPLYLFVIVSVLALASLALALLPFQSVAFLFVIIFLFRLCGQGLMGHAASTSMARDFIENRGKAISFASMGHAAGEALFPILAVAIMASFGWHMTWLSIAILLFLYLPVLVWLASTRKSAGAKPDESVATSDLGTSWTRGEAIRDRAFYLLLVAMIAPPFINTGVFFLQIPLIEAKGWSLPLFAAAFSLYALTTVFGILLAGRLVDRTSAFDVLVYAMLPYGLGLFVIALSDHMSVIYIFMAMAGLTTGLFYPCATAVWAELYGLGHLGSIRALTSSLMVFSTSLSPALMGFLLDLGISFSVLFLGCALWALISVPAVLKARQINRERHRIELGS</sequence>
<dbReference type="InterPro" id="IPR036259">
    <property type="entry name" value="MFS_trans_sf"/>
</dbReference>
<dbReference type="Pfam" id="PF07690">
    <property type="entry name" value="MFS_1"/>
    <property type="match status" value="1"/>
</dbReference>
<organism evidence="9 10">
    <name type="scientific">Iodidimonas nitroreducens</name>
    <dbReference type="NCBI Taxonomy" id="1236968"/>
    <lineage>
        <taxon>Bacteria</taxon>
        <taxon>Pseudomonadati</taxon>
        <taxon>Pseudomonadota</taxon>
        <taxon>Alphaproteobacteria</taxon>
        <taxon>Iodidimonadales</taxon>
        <taxon>Iodidimonadaceae</taxon>
        <taxon>Iodidimonas</taxon>
    </lineage>
</organism>
<feature type="transmembrane region" description="Helical" evidence="7">
    <location>
        <begin position="276"/>
        <end position="293"/>
    </location>
</feature>
<evidence type="ECO:0000256" key="1">
    <source>
        <dbReference type="ARBA" id="ARBA00004651"/>
    </source>
</evidence>
<feature type="transmembrane region" description="Helical" evidence="7">
    <location>
        <begin position="363"/>
        <end position="382"/>
    </location>
</feature>
<feature type="transmembrane region" description="Helical" evidence="7">
    <location>
        <begin position="334"/>
        <end position="357"/>
    </location>
</feature>
<keyword evidence="5 7" id="KW-1133">Transmembrane helix</keyword>
<feature type="transmembrane region" description="Helical" evidence="7">
    <location>
        <begin position="210"/>
        <end position="233"/>
    </location>
</feature>
<keyword evidence="4 7" id="KW-0812">Transmembrane</keyword>
<dbReference type="PANTHER" id="PTHR23517">
    <property type="entry name" value="RESISTANCE PROTEIN MDTM, PUTATIVE-RELATED-RELATED"/>
    <property type="match status" value="1"/>
</dbReference>
<dbReference type="GO" id="GO:0005886">
    <property type="term" value="C:plasma membrane"/>
    <property type="evidence" value="ECO:0007669"/>
    <property type="project" value="UniProtKB-SubCell"/>
</dbReference>
<feature type="transmembrane region" description="Helical" evidence="7">
    <location>
        <begin position="299"/>
        <end position="322"/>
    </location>
</feature>
<feature type="transmembrane region" description="Helical" evidence="7">
    <location>
        <begin position="245"/>
        <end position="264"/>
    </location>
</feature>
<feature type="transmembrane region" description="Helical" evidence="7">
    <location>
        <begin position="66"/>
        <end position="85"/>
    </location>
</feature>
<dbReference type="AlphaFoldDB" id="A0A5A7N4F8"/>
<evidence type="ECO:0000313" key="9">
    <source>
        <dbReference type="EMBL" id="GER03131.1"/>
    </source>
</evidence>
<evidence type="ECO:0000256" key="7">
    <source>
        <dbReference type="SAM" id="Phobius"/>
    </source>
</evidence>
<dbReference type="GO" id="GO:0022857">
    <property type="term" value="F:transmembrane transporter activity"/>
    <property type="evidence" value="ECO:0007669"/>
    <property type="project" value="InterPro"/>
</dbReference>
<evidence type="ECO:0000256" key="2">
    <source>
        <dbReference type="ARBA" id="ARBA00022448"/>
    </source>
</evidence>
<evidence type="ECO:0000256" key="6">
    <source>
        <dbReference type="ARBA" id="ARBA00023136"/>
    </source>
</evidence>
<feature type="transmembrane region" description="Helical" evidence="7">
    <location>
        <begin position="38"/>
        <end position="59"/>
    </location>
</feature>
<gene>
    <name evidence="9" type="ORF">JCM17846_08130</name>
</gene>
<dbReference type="InterPro" id="IPR011701">
    <property type="entry name" value="MFS"/>
</dbReference>
<evidence type="ECO:0000313" key="10">
    <source>
        <dbReference type="Proteomes" id="UP000324996"/>
    </source>
</evidence>
<keyword evidence="3" id="KW-1003">Cell membrane</keyword>
<feature type="transmembrane region" description="Helical" evidence="7">
    <location>
        <begin position="91"/>
        <end position="112"/>
    </location>
</feature>
<comment type="caution">
    <text evidence="9">The sequence shown here is derived from an EMBL/GenBank/DDBJ whole genome shotgun (WGS) entry which is preliminary data.</text>
</comment>
<dbReference type="InterPro" id="IPR050171">
    <property type="entry name" value="MFS_Transporters"/>
</dbReference>
<reference evidence="9 10" key="1">
    <citation type="submission" date="2019-09" db="EMBL/GenBank/DDBJ databases">
        <title>NBRP : Genome information of microbial organism related human and environment.</title>
        <authorList>
            <person name="Hattori M."/>
            <person name="Oshima K."/>
            <person name="Inaba H."/>
            <person name="Suda W."/>
            <person name="Sakamoto M."/>
            <person name="Iino T."/>
            <person name="Kitahara M."/>
            <person name="Oshida Y."/>
            <person name="Iida T."/>
            <person name="Kudo T."/>
            <person name="Itoh T."/>
            <person name="Ohkuma M."/>
        </authorList>
    </citation>
    <scope>NUCLEOTIDE SEQUENCE [LARGE SCALE GENOMIC DNA]</scope>
    <source>
        <strain evidence="9 10">Q-1</strain>
    </source>
</reference>
<evidence type="ECO:0000256" key="3">
    <source>
        <dbReference type="ARBA" id="ARBA00022475"/>
    </source>
</evidence>
<feature type="transmembrane region" description="Helical" evidence="7">
    <location>
        <begin position="133"/>
        <end position="153"/>
    </location>
</feature>
<dbReference type="PROSITE" id="PS50850">
    <property type="entry name" value="MFS"/>
    <property type="match status" value="1"/>
</dbReference>
<proteinExistence type="predicted"/>
<dbReference type="EMBL" id="BKCN01000002">
    <property type="protein sequence ID" value="GER03131.1"/>
    <property type="molecule type" value="Genomic_DNA"/>
</dbReference>
<keyword evidence="6 7" id="KW-0472">Membrane</keyword>
<dbReference type="Gene3D" id="1.20.1250.20">
    <property type="entry name" value="MFS general substrate transporter like domains"/>
    <property type="match status" value="2"/>
</dbReference>
<evidence type="ECO:0000256" key="4">
    <source>
        <dbReference type="ARBA" id="ARBA00022692"/>
    </source>
</evidence>
<dbReference type="Proteomes" id="UP000324996">
    <property type="component" value="Unassembled WGS sequence"/>
</dbReference>
<feature type="domain" description="Major facilitator superfamily (MFS) profile" evidence="8">
    <location>
        <begin position="1"/>
        <end position="389"/>
    </location>
</feature>
<name>A0A5A7N4F8_9PROT</name>
<evidence type="ECO:0000259" key="8">
    <source>
        <dbReference type="PROSITE" id="PS50850"/>
    </source>
</evidence>
<evidence type="ECO:0000256" key="5">
    <source>
        <dbReference type="ARBA" id="ARBA00022989"/>
    </source>
</evidence>
<comment type="subcellular location">
    <subcellularLocation>
        <location evidence="1">Cell membrane</location>
        <topology evidence="1">Multi-pass membrane protein</topology>
    </subcellularLocation>
</comment>
<protein>
    <submittedName>
        <fullName evidence="9">MFS transporter</fullName>
    </submittedName>
</protein>